<dbReference type="RefSeq" id="WP_379722888.1">
    <property type="nucleotide sequence ID" value="NZ_JBHRYJ010000001.1"/>
</dbReference>
<gene>
    <name evidence="5" type="ORF">ACFOOQ_05845</name>
</gene>
<comment type="caution">
    <text evidence="5">The sequence shown here is derived from an EMBL/GenBank/DDBJ whole genome shotgun (WGS) entry which is preliminary data.</text>
</comment>
<name>A0ABV7VDB1_9PROT</name>
<evidence type="ECO:0000313" key="6">
    <source>
        <dbReference type="Proteomes" id="UP001595711"/>
    </source>
</evidence>
<dbReference type="CDD" id="cd17546">
    <property type="entry name" value="REC_hyHK_CKI1_RcsC-like"/>
    <property type="match status" value="1"/>
</dbReference>
<keyword evidence="1 3" id="KW-0597">Phosphoprotein</keyword>
<evidence type="ECO:0000259" key="4">
    <source>
        <dbReference type="PROSITE" id="PS50110"/>
    </source>
</evidence>
<feature type="modified residue" description="4-aspartylphosphate" evidence="3">
    <location>
        <position position="61"/>
    </location>
</feature>
<evidence type="ECO:0000256" key="1">
    <source>
        <dbReference type="ARBA" id="ARBA00022553"/>
    </source>
</evidence>
<dbReference type="PANTHER" id="PTHR45339">
    <property type="entry name" value="HYBRID SIGNAL TRANSDUCTION HISTIDINE KINASE J"/>
    <property type="match status" value="1"/>
</dbReference>
<dbReference type="PANTHER" id="PTHR45339:SF1">
    <property type="entry name" value="HYBRID SIGNAL TRANSDUCTION HISTIDINE KINASE J"/>
    <property type="match status" value="1"/>
</dbReference>
<dbReference type="Pfam" id="PF00072">
    <property type="entry name" value="Response_reg"/>
    <property type="match status" value="1"/>
</dbReference>
<sequence length="131" mass="14011">MAAAEAGGTRRILVAEDSTAGQAVLQKLLTALGFTPVFAGSGREAVAMFVEYPDIALILMDVRMPNLNGIKAAQEIRLAGSGNAMRVPIIGMTAADGPEVRRECLSSGMNEMLVKPLDPRKLVETIRRFLL</sequence>
<dbReference type="PROSITE" id="PS50110">
    <property type="entry name" value="RESPONSE_REGULATORY"/>
    <property type="match status" value="1"/>
</dbReference>
<dbReference type="EMBL" id="JBHRYJ010000001">
    <property type="protein sequence ID" value="MFC3675053.1"/>
    <property type="molecule type" value="Genomic_DNA"/>
</dbReference>
<feature type="domain" description="Response regulatory" evidence="4">
    <location>
        <begin position="11"/>
        <end position="130"/>
    </location>
</feature>
<dbReference type="Proteomes" id="UP001595711">
    <property type="component" value="Unassembled WGS sequence"/>
</dbReference>
<keyword evidence="6" id="KW-1185">Reference proteome</keyword>
<protein>
    <submittedName>
        <fullName evidence="5">Response regulator</fullName>
    </submittedName>
</protein>
<accession>A0ABV7VDB1</accession>
<evidence type="ECO:0000313" key="5">
    <source>
        <dbReference type="EMBL" id="MFC3675053.1"/>
    </source>
</evidence>
<dbReference type="InterPro" id="IPR011006">
    <property type="entry name" value="CheY-like_superfamily"/>
</dbReference>
<dbReference type="Gene3D" id="3.40.50.2300">
    <property type="match status" value="1"/>
</dbReference>
<dbReference type="InterPro" id="IPR001789">
    <property type="entry name" value="Sig_transdc_resp-reg_receiver"/>
</dbReference>
<reference evidence="6" key="1">
    <citation type="journal article" date="2019" name="Int. J. Syst. Evol. Microbiol.">
        <title>The Global Catalogue of Microorganisms (GCM) 10K type strain sequencing project: providing services to taxonomists for standard genome sequencing and annotation.</title>
        <authorList>
            <consortium name="The Broad Institute Genomics Platform"/>
            <consortium name="The Broad Institute Genome Sequencing Center for Infectious Disease"/>
            <person name="Wu L."/>
            <person name="Ma J."/>
        </authorList>
    </citation>
    <scope>NUCLEOTIDE SEQUENCE [LARGE SCALE GENOMIC DNA]</scope>
    <source>
        <strain evidence="6">KCTC 42182</strain>
    </source>
</reference>
<dbReference type="SUPFAM" id="SSF52172">
    <property type="entry name" value="CheY-like"/>
    <property type="match status" value="1"/>
</dbReference>
<organism evidence="5 6">
    <name type="scientific">Ferrovibrio xuzhouensis</name>
    <dbReference type="NCBI Taxonomy" id="1576914"/>
    <lineage>
        <taxon>Bacteria</taxon>
        <taxon>Pseudomonadati</taxon>
        <taxon>Pseudomonadota</taxon>
        <taxon>Alphaproteobacteria</taxon>
        <taxon>Rhodospirillales</taxon>
        <taxon>Rhodospirillaceae</taxon>
        <taxon>Ferrovibrio</taxon>
    </lineage>
</organism>
<evidence type="ECO:0000256" key="3">
    <source>
        <dbReference type="PROSITE-ProRule" id="PRU00169"/>
    </source>
</evidence>
<proteinExistence type="predicted"/>
<keyword evidence="2" id="KW-0902">Two-component regulatory system</keyword>
<dbReference type="SMART" id="SM00448">
    <property type="entry name" value="REC"/>
    <property type="match status" value="1"/>
</dbReference>
<evidence type="ECO:0000256" key="2">
    <source>
        <dbReference type="ARBA" id="ARBA00023012"/>
    </source>
</evidence>